<evidence type="ECO:0000256" key="1">
    <source>
        <dbReference type="SAM" id="Phobius"/>
    </source>
</evidence>
<dbReference type="Pfam" id="PF18758">
    <property type="entry name" value="KDZ"/>
    <property type="match status" value="1"/>
</dbReference>
<sequence>MSFYQKLRHFTNNAFPHKISVSNQFIIVPLAYIWLVLQRYVVGGNFTAQHMNMKTPEDDVSLADENGYMVTEGPYQTHITELIEEKEASFKLSCNNHCAVNAANVQRSNLRVTGVGATACARHGCFVPHAVVDFQKGEWQMNMDYSICNALKYPSEDIGSALIIYDVACQWSIHFCHMPFWTLNSKSTSLDIQIQDPDLQ</sequence>
<protein>
    <submittedName>
        <fullName evidence="2">Uncharacterized protein</fullName>
    </submittedName>
</protein>
<dbReference type="AlphaFoldDB" id="A0A9P7DVH2"/>
<keyword evidence="1" id="KW-0812">Transmembrane</keyword>
<dbReference type="OrthoDB" id="3214502at2759"/>
<dbReference type="GeneID" id="64625847"/>
<comment type="caution">
    <text evidence="2">The sequence shown here is derived from an EMBL/GenBank/DDBJ whole genome shotgun (WGS) entry which is preliminary data.</text>
</comment>
<dbReference type="Proteomes" id="UP000807769">
    <property type="component" value="Unassembled WGS sequence"/>
</dbReference>
<keyword evidence="1" id="KW-1133">Transmembrane helix</keyword>
<organism evidence="2 3">
    <name type="scientific">Suillus subaureus</name>
    <dbReference type="NCBI Taxonomy" id="48587"/>
    <lineage>
        <taxon>Eukaryota</taxon>
        <taxon>Fungi</taxon>
        <taxon>Dikarya</taxon>
        <taxon>Basidiomycota</taxon>
        <taxon>Agaricomycotina</taxon>
        <taxon>Agaricomycetes</taxon>
        <taxon>Agaricomycetidae</taxon>
        <taxon>Boletales</taxon>
        <taxon>Suillineae</taxon>
        <taxon>Suillaceae</taxon>
        <taxon>Suillus</taxon>
    </lineage>
</organism>
<keyword evidence="3" id="KW-1185">Reference proteome</keyword>
<evidence type="ECO:0000313" key="3">
    <source>
        <dbReference type="Proteomes" id="UP000807769"/>
    </source>
</evidence>
<reference evidence="2" key="1">
    <citation type="journal article" date="2020" name="New Phytol.">
        <title>Comparative genomics reveals dynamic genome evolution in host specialist ectomycorrhizal fungi.</title>
        <authorList>
            <person name="Lofgren L.A."/>
            <person name="Nguyen N.H."/>
            <person name="Vilgalys R."/>
            <person name="Ruytinx J."/>
            <person name="Liao H.L."/>
            <person name="Branco S."/>
            <person name="Kuo A."/>
            <person name="LaButti K."/>
            <person name="Lipzen A."/>
            <person name="Andreopoulos W."/>
            <person name="Pangilinan J."/>
            <person name="Riley R."/>
            <person name="Hundley H."/>
            <person name="Na H."/>
            <person name="Barry K."/>
            <person name="Grigoriev I.V."/>
            <person name="Stajich J.E."/>
            <person name="Kennedy P.G."/>
        </authorList>
    </citation>
    <scope>NUCLEOTIDE SEQUENCE</scope>
    <source>
        <strain evidence="2">MN1</strain>
    </source>
</reference>
<feature type="transmembrane region" description="Helical" evidence="1">
    <location>
        <begin position="21"/>
        <end position="41"/>
    </location>
</feature>
<evidence type="ECO:0000313" key="2">
    <source>
        <dbReference type="EMBL" id="KAG1804222.1"/>
    </source>
</evidence>
<dbReference type="EMBL" id="JABBWG010000060">
    <property type="protein sequence ID" value="KAG1804222.1"/>
    <property type="molecule type" value="Genomic_DNA"/>
</dbReference>
<accession>A0A9P7DVH2</accession>
<dbReference type="RefSeq" id="XP_041186822.1">
    <property type="nucleotide sequence ID" value="XM_041331830.1"/>
</dbReference>
<keyword evidence="1" id="KW-0472">Membrane</keyword>
<name>A0A9P7DVH2_9AGAM</name>
<gene>
    <name evidence="2" type="ORF">BJ212DRAFT_1284543</name>
</gene>
<dbReference type="InterPro" id="IPR040521">
    <property type="entry name" value="KDZ"/>
</dbReference>
<proteinExistence type="predicted"/>